<dbReference type="EMBL" id="JAACNH010000007">
    <property type="protein sequence ID" value="KAG8437636.1"/>
    <property type="molecule type" value="Genomic_DNA"/>
</dbReference>
<reference evidence="1" key="1">
    <citation type="thesis" date="2020" institute="ProQuest LLC" country="789 East Eisenhower Parkway, Ann Arbor, MI, USA">
        <title>Comparative Genomics and Chromosome Evolution.</title>
        <authorList>
            <person name="Mudd A.B."/>
        </authorList>
    </citation>
    <scope>NUCLEOTIDE SEQUENCE</scope>
    <source>
        <strain evidence="1">Female2</strain>
        <tissue evidence="1">Blood</tissue>
    </source>
</reference>
<gene>
    <name evidence="1" type="ORF">GDO86_008377</name>
</gene>
<accession>A0A8T2J5F8</accession>
<organism evidence="1 2">
    <name type="scientific">Hymenochirus boettgeri</name>
    <name type="common">Congo dwarf clawed frog</name>
    <dbReference type="NCBI Taxonomy" id="247094"/>
    <lineage>
        <taxon>Eukaryota</taxon>
        <taxon>Metazoa</taxon>
        <taxon>Chordata</taxon>
        <taxon>Craniata</taxon>
        <taxon>Vertebrata</taxon>
        <taxon>Euteleostomi</taxon>
        <taxon>Amphibia</taxon>
        <taxon>Batrachia</taxon>
        <taxon>Anura</taxon>
        <taxon>Pipoidea</taxon>
        <taxon>Pipidae</taxon>
        <taxon>Pipinae</taxon>
        <taxon>Hymenochirus</taxon>
    </lineage>
</organism>
<dbReference type="OrthoDB" id="9943020at2759"/>
<dbReference type="PANTHER" id="PTHR36869">
    <property type="entry name" value="CHROMOSOME 16 OPEN READING FRAME 46"/>
    <property type="match status" value="1"/>
</dbReference>
<comment type="caution">
    <text evidence="1">The sequence shown here is derived from an EMBL/GenBank/DDBJ whole genome shotgun (WGS) entry which is preliminary data.</text>
</comment>
<sequence length="389" mass="43413">MTQNTTIHAETSEESEKINQEYLCYKDGKQERTIFETLVKLSDRLLEDDQKSLDCFIGGWEGAVCGWGSVSPNDYLHPQRKLRRPKSSLDDVNCLICLDMCNITDWKSGTSDMETFLLCEKDKEESIVLHTDVLPADVTFGNTDHCLSGVVFNSKTDSDNVSTSKACTEEQRPRIQSSPGSCTTSVVEEMNVVPVTSPCLNYYSSKDLLLTPPVVLPPLKTPTGTLKFEPIAKNKFSPVHQLEKLPSRILIGNSVYSPVVGNIELKGERVVEPVNDLHREQVKYPHSLSFLTSCIPKTPDNFYLQYALLANKLSLGPSDLKQNCNPTSVGFLHTRTLQNKRNTKQDFRHLGQVRLRGEAKSKNNTLLEGPLLPLLTVSRVAGPLAHRPL</sequence>
<keyword evidence="2" id="KW-1185">Reference proteome</keyword>
<protein>
    <submittedName>
        <fullName evidence="1">Uncharacterized protein</fullName>
    </submittedName>
</protein>
<dbReference type="PANTHER" id="PTHR36869:SF1">
    <property type="entry name" value="CHROMOSOME 16 OPEN READING FRAME 46"/>
    <property type="match status" value="1"/>
</dbReference>
<name>A0A8T2J5F8_9PIPI</name>
<evidence type="ECO:0000313" key="2">
    <source>
        <dbReference type="Proteomes" id="UP000812440"/>
    </source>
</evidence>
<evidence type="ECO:0000313" key="1">
    <source>
        <dbReference type="EMBL" id="KAG8437636.1"/>
    </source>
</evidence>
<dbReference type="Pfam" id="PF15032">
    <property type="entry name" value="DUF4529"/>
    <property type="match status" value="1"/>
</dbReference>
<dbReference type="AlphaFoldDB" id="A0A8T2J5F8"/>
<dbReference type="InterPro" id="IPR027836">
    <property type="entry name" value="DUF4529"/>
</dbReference>
<proteinExistence type="predicted"/>
<dbReference type="Proteomes" id="UP000812440">
    <property type="component" value="Chromosome 4"/>
</dbReference>